<dbReference type="PROSITE" id="PS50102">
    <property type="entry name" value="RRM"/>
    <property type="match status" value="1"/>
</dbReference>
<sequence length="148" mass="15949">MGKLFIAGLNTETKEKVLEAVFGKYGRIVEVLLMKDQEINQSRGFAFVTFESPADAKDAARDMNGRSVDGKAFKVEQATKPTFKSCGCGPPPLPRSRSPLGLEGRRGGSRRTRGPHSRRGGTEGNSYESYSNSSSAPRTRGSLTFSGG</sequence>
<keyword evidence="6" id="KW-1185">Reference proteome</keyword>
<feature type="compositionally biased region" description="Basic residues" evidence="3">
    <location>
        <begin position="107"/>
        <end position="119"/>
    </location>
</feature>
<dbReference type="HOGENOM" id="CLU_012062_28_1_1"/>
<dbReference type="InterPro" id="IPR012677">
    <property type="entry name" value="Nucleotide-bd_a/b_plait_sf"/>
</dbReference>
<proteinExistence type="predicted"/>
<evidence type="ECO:0000256" key="2">
    <source>
        <dbReference type="PROSITE-ProRule" id="PRU00176"/>
    </source>
</evidence>
<feature type="region of interest" description="Disordered" evidence="3">
    <location>
        <begin position="80"/>
        <end position="148"/>
    </location>
</feature>
<reference evidence="5" key="3">
    <citation type="submission" date="2025-09" db="UniProtKB">
        <authorList>
            <consortium name="Ensembl"/>
        </authorList>
    </citation>
    <scope>IDENTIFICATION</scope>
    <source>
        <strain evidence="5">Isolate ISIS603380</strain>
    </source>
</reference>
<organism evidence="5 6">
    <name type="scientific">Loxodonta africana</name>
    <name type="common">African elephant</name>
    <dbReference type="NCBI Taxonomy" id="9785"/>
    <lineage>
        <taxon>Eukaryota</taxon>
        <taxon>Metazoa</taxon>
        <taxon>Chordata</taxon>
        <taxon>Craniata</taxon>
        <taxon>Vertebrata</taxon>
        <taxon>Euteleostomi</taxon>
        <taxon>Mammalia</taxon>
        <taxon>Eutheria</taxon>
        <taxon>Afrotheria</taxon>
        <taxon>Proboscidea</taxon>
        <taxon>Elephantidae</taxon>
        <taxon>Loxodonta</taxon>
    </lineage>
</organism>
<dbReference type="OMA" id="GRCCENY"/>
<dbReference type="GeneTree" id="ENSGT00940000153425"/>
<dbReference type="Pfam" id="PF00076">
    <property type="entry name" value="RRM_1"/>
    <property type="match status" value="1"/>
</dbReference>
<dbReference type="PANTHER" id="PTHR48034">
    <property type="entry name" value="TRANSFORMER-2 SEX-DETERMINING PROTEIN-RELATED"/>
    <property type="match status" value="1"/>
</dbReference>
<dbReference type="InParanoid" id="G3TLQ7"/>
<protein>
    <recommendedName>
        <fullName evidence="4">RRM domain-containing protein</fullName>
    </recommendedName>
</protein>
<feature type="compositionally biased region" description="Low complexity" evidence="3">
    <location>
        <begin position="125"/>
        <end position="135"/>
    </location>
</feature>
<name>G3TLQ7_LOXAF</name>
<dbReference type="InterPro" id="IPR000504">
    <property type="entry name" value="RRM_dom"/>
</dbReference>
<evidence type="ECO:0000256" key="3">
    <source>
        <dbReference type="SAM" id="MobiDB-lite"/>
    </source>
</evidence>
<dbReference type="Ensembl" id="ENSLAFT00000020502.3">
    <property type="protein sequence ID" value="ENSLAFP00000015888.3"/>
    <property type="gene ID" value="ENSLAFG00000020807.3"/>
</dbReference>
<dbReference type="AlphaFoldDB" id="G3TLQ7"/>
<evidence type="ECO:0000313" key="5">
    <source>
        <dbReference type="Ensembl" id="ENSLAFP00000015888.3"/>
    </source>
</evidence>
<keyword evidence="1 2" id="KW-0694">RNA-binding</keyword>
<dbReference type="FunFam" id="3.30.70.330:FF:000119">
    <property type="entry name" value="RNA-binding motif protein, X chromosome"/>
    <property type="match status" value="1"/>
</dbReference>
<evidence type="ECO:0000259" key="4">
    <source>
        <dbReference type="PROSITE" id="PS50102"/>
    </source>
</evidence>
<dbReference type="GO" id="GO:0043226">
    <property type="term" value="C:organelle"/>
    <property type="evidence" value="ECO:0007669"/>
    <property type="project" value="UniProtKB-ARBA"/>
</dbReference>
<reference evidence="5 6" key="1">
    <citation type="submission" date="2009-06" db="EMBL/GenBank/DDBJ databases">
        <title>The Genome Sequence of Loxodonta africana (African elephant).</title>
        <authorList>
            <person name="Di Palma F."/>
            <person name="Heiman D."/>
            <person name="Young S."/>
            <person name="Johnson J."/>
            <person name="Lander E.S."/>
            <person name="Lindblad-Toh K."/>
        </authorList>
    </citation>
    <scope>NUCLEOTIDE SEQUENCE [LARGE SCALE GENOMIC DNA]</scope>
    <source>
        <strain evidence="5 6">Isolate ISIS603380</strain>
    </source>
</reference>
<dbReference type="Proteomes" id="UP000007646">
    <property type="component" value="Unassembled WGS sequence"/>
</dbReference>
<dbReference type="Gene3D" id="3.30.70.330">
    <property type="match status" value="1"/>
</dbReference>
<evidence type="ECO:0000313" key="6">
    <source>
        <dbReference type="Proteomes" id="UP000007646"/>
    </source>
</evidence>
<dbReference type="InterPro" id="IPR050441">
    <property type="entry name" value="RBM"/>
</dbReference>
<dbReference type="CDD" id="cd12382">
    <property type="entry name" value="RRM_RBMX_like"/>
    <property type="match status" value="1"/>
</dbReference>
<dbReference type="SMART" id="SM00361">
    <property type="entry name" value="RRM_1"/>
    <property type="match status" value="1"/>
</dbReference>
<dbReference type="InterPro" id="IPR035979">
    <property type="entry name" value="RBD_domain_sf"/>
</dbReference>
<dbReference type="GO" id="GO:0003723">
    <property type="term" value="F:RNA binding"/>
    <property type="evidence" value="ECO:0007669"/>
    <property type="project" value="UniProtKB-UniRule"/>
</dbReference>
<dbReference type="SMART" id="SM00360">
    <property type="entry name" value="RRM"/>
    <property type="match status" value="1"/>
</dbReference>
<dbReference type="STRING" id="9785.ENSLAFP00000015888"/>
<dbReference type="eggNOG" id="ENOG502QS9N">
    <property type="taxonomic scope" value="Eukaryota"/>
</dbReference>
<accession>G3TLQ7</accession>
<feature type="domain" description="RRM" evidence="4">
    <location>
        <begin position="2"/>
        <end position="80"/>
    </location>
</feature>
<dbReference type="SUPFAM" id="SSF54928">
    <property type="entry name" value="RNA-binding domain, RBD"/>
    <property type="match status" value="1"/>
</dbReference>
<reference evidence="5" key="2">
    <citation type="submission" date="2025-08" db="UniProtKB">
        <authorList>
            <consortium name="Ensembl"/>
        </authorList>
    </citation>
    <scope>IDENTIFICATION</scope>
    <source>
        <strain evidence="5">Isolate ISIS603380</strain>
    </source>
</reference>
<dbReference type="InterPro" id="IPR003954">
    <property type="entry name" value="RRM_euk-type"/>
</dbReference>
<evidence type="ECO:0000256" key="1">
    <source>
        <dbReference type="ARBA" id="ARBA00022884"/>
    </source>
</evidence>